<dbReference type="Gene3D" id="3.20.20.100">
    <property type="entry name" value="NADP-dependent oxidoreductase domain"/>
    <property type="match status" value="1"/>
</dbReference>
<dbReference type="InterPro" id="IPR020471">
    <property type="entry name" value="AKR"/>
</dbReference>
<dbReference type="AlphaFoldDB" id="A0A521D026"/>
<reference evidence="3 4" key="1">
    <citation type="submission" date="2017-05" db="EMBL/GenBank/DDBJ databases">
        <authorList>
            <person name="Varghese N."/>
            <person name="Submissions S."/>
        </authorList>
    </citation>
    <scope>NUCLEOTIDE SEQUENCE [LARGE SCALE GENOMIC DNA]</scope>
    <source>
        <strain evidence="3 4">DSM 19036</strain>
    </source>
</reference>
<dbReference type="PANTHER" id="PTHR43364">
    <property type="entry name" value="NADH-SPECIFIC METHYLGLYOXAL REDUCTASE-RELATED"/>
    <property type="match status" value="1"/>
</dbReference>
<organism evidence="3 4">
    <name type="scientific">Pedobacter westerhofensis</name>
    <dbReference type="NCBI Taxonomy" id="425512"/>
    <lineage>
        <taxon>Bacteria</taxon>
        <taxon>Pseudomonadati</taxon>
        <taxon>Bacteroidota</taxon>
        <taxon>Sphingobacteriia</taxon>
        <taxon>Sphingobacteriales</taxon>
        <taxon>Sphingobacteriaceae</taxon>
        <taxon>Pedobacter</taxon>
    </lineage>
</organism>
<gene>
    <name evidence="3" type="ORF">SAMN06265348_104381</name>
</gene>
<proteinExistence type="predicted"/>
<evidence type="ECO:0000313" key="3">
    <source>
        <dbReference type="EMBL" id="SMO65034.1"/>
    </source>
</evidence>
<name>A0A521D026_9SPHI</name>
<feature type="domain" description="NADP-dependent oxidoreductase" evidence="2">
    <location>
        <begin position="16"/>
        <end position="304"/>
    </location>
</feature>
<evidence type="ECO:0000313" key="4">
    <source>
        <dbReference type="Proteomes" id="UP000320300"/>
    </source>
</evidence>
<protein>
    <submittedName>
        <fullName evidence="3">Predicted oxidoreductase</fullName>
    </submittedName>
</protein>
<evidence type="ECO:0000256" key="1">
    <source>
        <dbReference type="ARBA" id="ARBA00023002"/>
    </source>
</evidence>
<dbReference type="InterPro" id="IPR036812">
    <property type="entry name" value="NAD(P)_OxRdtase_dom_sf"/>
</dbReference>
<evidence type="ECO:0000259" key="2">
    <source>
        <dbReference type="Pfam" id="PF00248"/>
    </source>
</evidence>
<dbReference type="Proteomes" id="UP000320300">
    <property type="component" value="Unassembled WGS sequence"/>
</dbReference>
<sequence>MKNKLFGQNTGLYASEMILGAAMLGTRNGYGASAKEAELILKAYADEGGNFIDTSDRYQLGESEELVGKFIDHQRSNFIICTKYTQSNQAEPAITNRGNHRKAMRQAVESSLKRLKTDYIDIYMPHFDDGITPVDEIIRGLEDLVTAGKVLYTGLTNFPAWKAAAIGSQTRLTALEIEYNLLQRTAERELIPMAAQFGLGTMMYSPLAGGLLTGKYRQGEAGRINRSSDSDYQENDLTKKTIDQLILIGSELHASPGQIAMAWVMTKNTFPIIGARTVAHIHDALQAASLQLRPEHISQLDQLSAVSLGYPHDLLATVQRSS</sequence>
<dbReference type="InterPro" id="IPR023210">
    <property type="entry name" value="NADP_OxRdtase_dom"/>
</dbReference>
<dbReference type="EMBL" id="FXTN01000004">
    <property type="protein sequence ID" value="SMO65034.1"/>
    <property type="molecule type" value="Genomic_DNA"/>
</dbReference>
<dbReference type="InterPro" id="IPR050523">
    <property type="entry name" value="AKR_Detox_Biosynth"/>
</dbReference>
<keyword evidence="1" id="KW-0560">Oxidoreductase</keyword>
<dbReference type="Pfam" id="PF00248">
    <property type="entry name" value="Aldo_ket_red"/>
    <property type="match status" value="1"/>
</dbReference>
<dbReference type="RefSeq" id="WP_142528068.1">
    <property type="nucleotide sequence ID" value="NZ_CBCSJO010000001.1"/>
</dbReference>
<dbReference type="OrthoDB" id="9773828at2"/>
<accession>A0A521D026</accession>
<dbReference type="PRINTS" id="PR00069">
    <property type="entry name" value="ALDKETRDTASE"/>
</dbReference>
<dbReference type="GO" id="GO:0005829">
    <property type="term" value="C:cytosol"/>
    <property type="evidence" value="ECO:0007669"/>
    <property type="project" value="TreeGrafter"/>
</dbReference>
<dbReference type="PANTHER" id="PTHR43364:SF4">
    <property type="entry name" value="NAD(P)-LINKED OXIDOREDUCTASE SUPERFAMILY PROTEIN"/>
    <property type="match status" value="1"/>
</dbReference>
<dbReference type="GO" id="GO:0016491">
    <property type="term" value="F:oxidoreductase activity"/>
    <property type="evidence" value="ECO:0007669"/>
    <property type="project" value="UniProtKB-KW"/>
</dbReference>
<dbReference type="SUPFAM" id="SSF51430">
    <property type="entry name" value="NAD(P)-linked oxidoreductase"/>
    <property type="match status" value="1"/>
</dbReference>
<keyword evidence="4" id="KW-1185">Reference proteome</keyword>